<dbReference type="SMART" id="SM00928">
    <property type="entry name" value="NADH_4Fe-4S"/>
    <property type="match status" value="1"/>
</dbReference>
<evidence type="ECO:0000256" key="6">
    <source>
        <dbReference type="ARBA" id="ARBA00023014"/>
    </source>
</evidence>
<dbReference type="InterPro" id="IPR037207">
    <property type="entry name" value="Nuop51_4Fe4S-bd_sf"/>
</dbReference>
<feature type="domain" description="NADH-ubiquinone oxidoreductase 51kDa subunit iron-sulphur binding" evidence="7">
    <location>
        <begin position="416"/>
        <end position="461"/>
    </location>
</feature>
<dbReference type="GO" id="GO:0046872">
    <property type="term" value="F:metal ion binding"/>
    <property type="evidence" value="ECO:0007669"/>
    <property type="project" value="UniProtKB-KW"/>
</dbReference>
<evidence type="ECO:0000256" key="3">
    <source>
        <dbReference type="ARBA" id="ARBA00022485"/>
    </source>
</evidence>
<dbReference type="CDD" id="cd03063">
    <property type="entry name" value="TRX_Fd_FDH_beta"/>
    <property type="match status" value="1"/>
</dbReference>
<evidence type="ECO:0000256" key="4">
    <source>
        <dbReference type="ARBA" id="ARBA00022723"/>
    </source>
</evidence>
<evidence type="ECO:0000313" key="9">
    <source>
        <dbReference type="Proteomes" id="UP000295050"/>
    </source>
</evidence>
<protein>
    <submittedName>
        <fullName evidence="8">Formate dehydrogenase beta subunit</fullName>
    </submittedName>
</protein>
<dbReference type="Gene3D" id="3.10.20.600">
    <property type="match status" value="1"/>
</dbReference>
<dbReference type="Gene3D" id="6.10.250.1450">
    <property type="match status" value="1"/>
</dbReference>
<dbReference type="SUPFAM" id="SSF142019">
    <property type="entry name" value="Nqo1 FMN-binding domain-like"/>
    <property type="match status" value="1"/>
</dbReference>
<keyword evidence="6" id="KW-0411">Iron-sulfur</keyword>
<reference evidence="8 9" key="1">
    <citation type="submission" date="2019-03" db="EMBL/GenBank/DDBJ databases">
        <title>Genomic Encyclopedia of Type Strains, Phase IV (KMG-IV): sequencing the most valuable type-strain genomes for metagenomic binning, comparative biology and taxonomic classification.</title>
        <authorList>
            <person name="Goeker M."/>
        </authorList>
    </citation>
    <scope>NUCLEOTIDE SEQUENCE [LARGE SCALE GENOMIC DNA]</scope>
    <source>
        <strain evidence="8 9">DSM 24766</strain>
    </source>
</reference>
<comment type="caution">
    <text evidence="8">The sequence shown here is derived from an EMBL/GenBank/DDBJ whole genome shotgun (WGS) entry which is preliminary data.</text>
</comment>
<sequence>MTLTLYLPRDTAALALGAEAVALRIEQEASRRGIGLNLVRTGSRGMVWLEPLLEVSREGVRTGFGPLEEDDVGLLFENDFTDHPKALGAIGDIPFFARQTRLTFARCGVIDPLDLDAYRAHGGLSGLARAQAMTPMEIVEEIIQSGLRGRGGAGFPAGIKWRTTLETNAPSKVIVANADEGDSGTFADRMLMEGDPFALLEGMTIAGRAVGADRGFIYLRSEYTNANRILKDAINVFSDHVLTDIGFSIELRLGAGAYVCGEETALLNSLEGKRGTVRPKPPLPAIAGFLGRPTVVNNVLTLAAVPHILADGAPGYAAHGTVRSRGTVAVQIGGNVRYGGLFETGFGISLGELVTDIGGGTATGRPIKAVQLGGPLGAYFPPALFDTRLDYEECTAAGGLLGHAGIVVHDDSADMARLARFAMEFCAVESCGTCTPCRIGAVRGIETIDRMIAGDPQAAPLLADLCEVMREGSLCALGGFAPYPVESALKHFPADFNGHRTAAE</sequence>
<gene>
    <name evidence="8" type="ORF">EV663_103150</name>
</gene>
<dbReference type="Pfam" id="PF10589">
    <property type="entry name" value="NADH_4Fe-4S"/>
    <property type="match status" value="1"/>
</dbReference>
<evidence type="ECO:0000256" key="2">
    <source>
        <dbReference type="ARBA" id="ARBA00007523"/>
    </source>
</evidence>
<dbReference type="PANTHER" id="PTHR43578:SF3">
    <property type="entry name" value="NADH-QUINONE OXIDOREDUCTASE SUBUNIT F"/>
    <property type="match status" value="1"/>
</dbReference>
<dbReference type="Gene3D" id="1.20.1440.230">
    <property type="entry name" value="NADH-ubiquinone oxidoreductase 51kDa subunit, iron-sulphur binding domain"/>
    <property type="match status" value="1"/>
</dbReference>
<dbReference type="EMBL" id="SLXU01000003">
    <property type="protein sequence ID" value="TCP61963.1"/>
    <property type="molecule type" value="Genomic_DNA"/>
</dbReference>
<evidence type="ECO:0000259" key="7">
    <source>
        <dbReference type="SMART" id="SM00928"/>
    </source>
</evidence>
<accession>A0A4R2RGA2</accession>
<comment type="cofactor">
    <cofactor evidence="1">
        <name>FMN</name>
        <dbReference type="ChEBI" id="CHEBI:58210"/>
    </cofactor>
</comment>
<keyword evidence="3" id="KW-0004">4Fe-4S</keyword>
<dbReference type="InterPro" id="IPR037225">
    <property type="entry name" value="Nuo51_FMN-bd_sf"/>
</dbReference>
<dbReference type="RefSeq" id="WP_132950830.1">
    <property type="nucleotide sequence ID" value="NZ_SLXU01000003.1"/>
</dbReference>
<keyword evidence="9" id="KW-1185">Reference proteome</keyword>
<evidence type="ECO:0000256" key="1">
    <source>
        <dbReference type="ARBA" id="ARBA00001917"/>
    </source>
</evidence>
<dbReference type="Pfam" id="PF01512">
    <property type="entry name" value="Complex1_51K"/>
    <property type="match status" value="1"/>
</dbReference>
<dbReference type="SUPFAM" id="SSF142984">
    <property type="entry name" value="Nqo1 middle domain-like"/>
    <property type="match status" value="1"/>
</dbReference>
<dbReference type="PANTHER" id="PTHR43578">
    <property type="entry name" value="NADH-QUINONE OXIDOREDUCTASE SUBUNIT F"/>
    <property type="match status" value="1"/>
</dbReference>
<comment type="similarity">
    <text evidence="2">Belongs to the complex I 51 kDa subunit family.</text>
</comment>
<dbReference type="InterPro" id="IPR019575">
    <property type="entry name" value="Nuop51_4Fe4S-bd"/>
</dbReference>
<dbReference type="PROSITE" id="PS00645">
    <property type="entry name" value="COMPLEX1_51K_2"/>
    <property type="match status" value="1"/>
</dbReference>
<dbReference type="Proteomes" id="UP000295050">
    <property type="component" value="Unassembled WGS sequence"/>
</dbReference>
<dbReference type="GO" id="GO:0010181">
    <property type="term" value="F:FMN binding"/>
    <property type="evidence" value="ECO:0007669"/>
    <property type="project" value="InterPro"/>
</dbReference>
<dbReference type="OrthoDB" id="9761899at2"/>
<dbReference type="InterPro" id="IPR001949">
    <property type="entry name" value="NADH-UbQ_OxRdtase_51kDa_CS"/>
</dbReference>
<evidence type="ECO:0000313" key="8">
    <source>
        <dbReference type="EMBL" id="TCP61963.1"/>
    </source>
</evidence>
<proteinExistence type="inferred from homology"/>
<keyword evidence="4" id="KW-0479">Metal-binding</keyword>
<dbReference type="InterPro" id="IPR011538">
    <property type="entry name" value="Nuo51_FMN-bd"/>
</dbReference>
<dbReference type="GO" id="GO:0008137">
    <property type="term" value="F:NADH dehydrogenase (ubiquinone) activity"/>
    <property type="evidence" value="ECO:0007669"/>
    <property type="project" value="InterPro"/>
</dbReference>
<name>A0A4R2RGA2_9RHOB</name>
<organism evidence="8 9">
    <name type="scientific">Rhodovulum bhavnagarense</name>
    <dbReference type="NCBI Taxonomy" id="992286"/>
    <lineage>
        <taxon>Bacteria</taxon>
        <taxon>Pseudomonadati</taxon>
        <taxon>Pseudomonadota</taxon>
        <taxon>Alphaproteobacteria</taxon>
        <taxon>Rhodobacterales</taxon>
        <taxon>Paracoccaceae</taxon>
        <taxon>Rhodovulum</taxon>
    </lineage>
</organism>
<keyword evidence="5" id="KW-0408">Iron</keyword>
<dbReference type="SUPFAM" id="SSF140490">
    <property type="entry name" value="Nqo1C-terminal domain-like"/>
    <property type="match status" value="1"/>
</dbReference>
<dbReference type="Gene3D" id="3.40.50.11540">
    <property type="entry name" value="NADH-ubiquinone oxidoreductase 51kDa subunit"/>
    <property type="match status" value="1"/>
</dbReference>
<dbReference type="PROSITE" id="PS00644">
    <property type="entry name" value="COMPLEX1_51K_1"/>
    <property type="match status" value="1"/>
</dbReference>
<dbReference type="GO" id="GO:0051539">
    <property type="term" value="F:4 iron, 4 sulfur cluster binding"/>
    <property type="evidence" value="ECO:0007669"/>
    <property type="project" value="UniProtKB-KW"/>
</dbReference>
<dbReference type="AlphaFoldDB" id="A0A4R2RGA2"/>
<evidence type="ECO:0000256" key="5">
    <source>
        <dbReference type="ARBA" id="ARBA00023004"/>
    </source>
</evidence>